<accession>H9YAH2</accession>
<evidence type="ECO:0000313" key="2">
    <source>
        <dbReference type="Proteomes" id="UP000007396"/>
    </source>
</evidence>
<protein>
    <recommendedName>
        <fullName evidence="3">Nucleotide reductase subunit C</fullName>
    </recommendedName>
</protein>
<proteinExistence type="predicted"/>
<dbReference type="EMBL" id="JQ780163">
    <property type="protein sequence ID" value="AFH14424.1"/>
    <property type="molecule type" value="Genomic_DNA"/>
</dbReference>
<evidence type="ECO:0008006" key="3">
    <source>
        <dbReference type="Google" id="ProtNLM"/>
    </source>
</evidence>
<evidence type="ECO:0000313" key="1">
    <source>
        <dbReference type="EMBL" id="AFH14424.1"/>
    </source>
</evidence>
<organism evidence="1 2">
    <name type="scientific">Vibrio phage VP3</name>
    <dbReference type="NCBI Taxonomy" id="588068"/>
    <lineage>
        <taxon>Viruses</taxon>
        <taxon>Duplodnaviria</taxon>
        <taxon>Heunggongvirae</taxon>
        <taxon>Uroviricota</taxon>
        <taxon>Caudoviricetes</taxon>
        <taxon>Autographivirales</taxon>
        <taxon>Autotranscriptaviridae</taxon>
        <taxon>Studiervirinae</taxon>
        <taxon>Chatterjeevirus</taxon>
        <taxon>Chatterjeevirus VP4</taxon>
    </lineage>
</organism>
<reference evidence="1 2" key="1">
    <citation type="journal article" date="2013" name="Arch. Virol.">
        <title>The genome of VP3, a T7-like phage used for the typing of Vibrio cholerae.</title>
        <authorList>
            <person name="Li W."/>
            <person name="Zhang J."/>
            <person name="Chen Z."/>
            <person name="Zhang Q."/>
            <person name="Zhang L."/>
            <person name="Du P."/>
            <person name="Chen C."/>
            <person name="Kan B."/>
        </authorList>
    </citation>
    <scope>NUCLEOTIDE SEQUENCE [LARGE SCALE GENOMIC DNA]</scope>
</reference>
<dbReference type="Proteomes" id="UP000007396">
    <property type="component" value="Genome"/>
</dbReference>
<name>H9YAH2_9CAUD</name>
<gene>
    <name evidence="1" type="ORF">VP3_0024</name>
</gene>
<sequence>MGHYDCKHCGEYGCFGSCPEGQAEKARLEKIRKVGEAVNVKIALNALNEQRDGDGDICVEDLDDDFKLIEEGDWNQDHKYQRSTSIVQHNKTKTFWSITRSRSGSPFSDWYYGEAYVTRVTPVVRTIQVTSWEEVK</sequence>